<keyword evidence="2" id="KW-1185">Reference proteome</keyword>
<dbReference type="Proteomes" id="UP000001542">
    <property type="component" value="Unassembled WGS sequence"/>
</dbReference>
<dbReference type="RefSeq" id="XP_001314539.1">
    <property type="nucleotide sequence ID" value="XM_001314511.1"/>
</dbReference>
<name>A2EYQ4_TRIV3</name>
<accession>A2EYQ4</accession>
<dbReference type="VEuPathDB" id="TrichDB:TVAG_451010"/>
<dbReference type="AlphaFoldDB" id="A2EYQ4"/>
<sequence>MKSLHHDNSLLIDKEFELPEPFQVRKFEFSLDPIPEEYRFPNFDDYVHPILGQPYPNRKFIRDTIVPEFVRSYNEITPQIYQYTDLIQQVQEIIKEGSSPKFLKNFVIKPHYLNIEPYRKFKVLLPKFVQIRTSLNAIRLSMLTERLELLYSLQKLLKYLAEHPRLVRVKIFNATQNWRAFEFDFMPDVFSQYIAFRNQIDDLAALLDFIPRPFSSESANKSLFVSLIRAHISMKDPLTGYIPYIEKFETIAQFFESPECPFNLKYIKTMNQHQLNNTMQRMHAALVEWADIKPGKRSQNEVVKSVIARMLFDKFRLDLRPLGLASEALQKHISSLSSLPLEKLDVTKQHCTEEQLKLTPNEFFNQTQEIHQIVDYVTLCLFCTNPVDAAFNIYKANMAIASHLASINNDLVEKSQKFDDMFKIWRIAIIAAQIPEPDQLFEWLSMYLNLEVMPPKLAAACKIPQMVITTMLTESLAMKN</sequence>
<dbReference type="KEGG" id="tva:4760035"/>
<gene>
    <name evidence="1" type="ORF">TVAG_451010</name>
</gene>
<dbReference type="EMBL" id="DS113543">
    <property type="protein sequence ID" value="EAY02201.1"/>
    <property type="molecule type" value="Genomic_DNA"/>
</dbReference>
<reference evidence="1" key="1">
    <citation type="submission" date="2006-10" db="EMBL/GenBank/DDBJ databases">
        <authorList>
            <person name="Amadeo P."/>
            <person name="Zhao Q."/>
            <person name="Wortman J."/>
            <person name="Fraser-Liggett C."/>
            <person name="Carlton J."/>
        </authorList>
    </citation>
    <scope>NUCLEOTIDE SEQUENCE</scope>
    <source>
        <strain evidence="1">G3</strain>
    </source>
</reference>
<dbReference type="InParanoid" id="A2EYQ4"/>
<reference evidence="1" key="2">
    <citation type="journal article" date="2007" name="Science">
        <title>Draft genome sequence of the sexually transmitted pathogen Trichomonas vaginalis.</title>
        <authorList>
            <person name="Carlton J.M."/>
            <person name="Hirt R.P."/>
            <person name="Silva J.C."/>
            <person name="Delcher A.L."/>
            <person name="Schatz M."/>
            <person name="Zhao Q."/>
            <person name="Wortman J.R."/>
            <person name="Bidwell S.L."/>
            <person name="Alsmark U.C.M."/>
            <person name="Besteiro S."/>
            <person name="Sicheritz-Ponten T."/>
            <person name="Noel C.J."/>
            <person name="Dacks J.B."/>
            <person name="Foster P.G."/>
            <person name="Simillion C."/>
            <person name="Van de Peer Y."/>
            <person name="Miranda-Saavedra D."/>
            <person name="Barton G.J."/>
            <person name="Westrop G.D."/>
            <person name="Mueller S."/>
            <person name="Dessi D."/>
            <person name="Fiori P.L."/>
            <person name="Ren Q."/>
            <person name="Paulsen I."/>
            <person name="Zhang H."/>
            <person name="Bastida-Corcuera F.D."/>
            <person name="Simoes-Barbosa A."/>
            <person name="Brown M.T."/>
            <person name="Hayes R.D."/>
            <person name="Mukherjee M."/>
            <person name="Okumura C.Y."/>
            <person name="Schneider R."/>
            <person name="Smith A.J."/>
            <person name="Vanacova S."/>
            <person name="Villalvazo M."/>
            <person name="Haas B.J."/>
            <person name="Pertea M."/>
            <person name="Feldblyum T.V."/>
            <person name="Utterback T.R."/>
            <person name="Shu C.L."/>
            <person name="Osoegawa K."/>
            <person name="de Jong P.J."/>
            <person name="Hrdy I."/>
            <person name="Horvathova L."/>
            <person name="Zubacova Z."/>
            <person name="Dolezal P."/>
            <person name="Malik S.B."/>
            <person name="Logsdon J.M. Jr."/>
            <person name="Henze K."/>
            <person name="Gupta A."/>
            <person name="Wang C.C."/>
            <person name="Dunne R.L."/>
            <person name="Upcroft J.A."/>
            <person name="Upcroft P."/>
            <person name="White O."/>
            <person name="Salzberg S.L."/>
            <person name="Tang P."/>
            <person name="Chiu C.-H."/>
            <person name="Lee Y.-S."/>
            <person name="Embley T.M."/>
            <person name="Coombs G.H."/>
            <person name="Mottram J.C."/>
            <person name="Tachezy J."/>
            <person name="Fraser-Liggett C.M."/>
            <person name="Johnson P.J."/>
        </authorList>
    </citation>
    <scope>NUCLEOTIDE SEQUENCE [LARGE SCALE GENOMIC DNA]</scope>
    <source>
        <strain evidence="1">G3</strain>
    </source>
</reference>
<organism evidence="1 2">
    <name type="scientific">Trichomonas vaginalis (strain ATCC PRA-98 / G3)</name>
    <dbReference type="NCBI Taxonomy" id="412133"/>
    <lineage>
        <taxon>Eukaryota</taxon>
        <taxon>Metamonada</taxon>
        <taxon>Parabasalia</taxon>
        <taxon>Trichomonadida</taxon>
        <taxon>Trichomonadidae</taxon>
        <taxon>Trichomonas</taxon>
    </lineage>
</organism>
<protein>
    <submittedName>
        <fullName evidence="1">Uncharacterized protein</fullName>
    </submittedName>
</protein>
<evidence type="ECO:0000313" key="1">
    <source>
        <dbReference type="EMBL" id="EAY02201.1"/>
    </source>
</evidence>
<evidence type="ECO:0000313" key="2">
    <source>
        <dbReference type="Proteomes" id="UP000001542"/>
    </source>
</evidence>
<dbReference type="VEuPathDB" id="TrichDB:TVAGG3_0866130"/>
<proteinExistence type="predicted"/>